<dbReference type="RefSeq" id="WP_136152543.1">
    <property type="nucleotide sequence ID" value="NZ_CP038810.1"/>
</dbReference>
<evidence type="ECO:0000313" key="4">
    <source>
        <dbReference type="Proteomes" id="UP000296862"/>
    </source>
</evidence>
<evidence type="ECO:0000256" key="2">
    <source>
        <dbReference type="SAM" id="SignalP"/>
    </source>
</evidence>
<sequence>MKATKLFMLATLLVVAFSTQAQVAVNVNIGTPPVWAPAAPVEVHYYYLPDIEVYYDVPARSYIYISNGRWIRSHSLPYRYRGYDLYHGRTVYLRDYRGNAPYRYYSAHKVKYGGKKWKGNGHDNGNHYGQAKGNGKGNGNGKGKGKGHGKK</sequence>
<dbReference type="AlphaFoldDB" id="A0A4P7PWG0"/>
<evidence type="ECO:0000256" key="1">
    <source>
        <dbReference type="SAM" id="MobiDB-lite"/>
    </source>
</evidence>
<organism evidence="3 4">
    <name type="scientific">Flavobacterium sangjuense</name>
    <dbReference type="NCBI Taxonomy" id="2518177"/>
    <lineage>
        <taxon>Bacteria</taxon>
        <taxon>Pseudomonadati</taxon>
        <taxon>Bacteroidota</taxon>
        <taxon>Flavobacteriia</taxon>
        <taxon>Flavobacteriales</taxon>
        <taxon>Flavobacteriaceae</taxon>
        <taxon>Flavobacterium</taxon>
    </lineage>
</organism>
<keyword evidence="4" id="KW-1185">Reference proteome</keyword>
<evidence type="ECO:0000313" key="3">
    <source>
        <dbReference type="EMBL" id="QBZ98652.1"/>
    </source>
</evidence>
<gene>
    <name evidence="3" type="ORF">GS03_02161</name>
</gene>
<name>A0A4P7PWG0_9FLAO</name>
<reference evidence="3 4" key="1">
    <citation type="submission" date="2019-04" db="EMBL/GenBank/DDBJ databases">
        <title>Flavobacterium sp. GS03.</title>
        <authorList>
            <person name="Kim H."/>
        </authorList>
    </citation>
    <scope>NUCLEOTIDE SEQUENCE [LARGE SCALE GENOMIC DNA]</scope>
    <source>
        <strain evidence="3 4">GS03</strain>
    </source>
</reference>
<proteinExistence type="predicted"/>
<feature type="compositionally biased region" description="Gly residues" evidence="1">
    <location>
        <begin position="132"/>
        <end position="142"/>
    </location>
</feature>
<dbReference type="OrthoDB" id="799522at2"/>
<dbReference type="EMBL" id="CP038810">
    <property type="protein sequence ID" value="QBZ98652.1"/>
    <property type="molecule type" value="Genomic_DNA"/>
</dbReference>
<keyword evidence="2" id="KW-0732">Signal</keyword>
<feature type="region of interest" description="Disordered" evidence="1">
    <location>
        <begin position="119"/>
        <end position="151"/>
    </location>
</feature>
<dbReference type="KEGG" id="fsn:GS03_02161"/>
<feature type="signal peptide" evidence="2">
    <location>
        <begin position="1"/>
        <end position="21"/>
    </location>
</feature>
<dbReference type="Proteomes" id="UP000296862">
    <property type="component" value="Chromosome"/>
</dbReference>
<feature type="chain" id="PRO_5020425066" evidence="2">
    <location>
        <begin position="22"/>
        <end position="151"/>
    </location>
</feature>
<accession>A0A4P7PWG0</accession>
<protein>
    <submittedName>
        <fullName evidence="3">Uncharacterized protein</fullName>
    </submittedName>
</protein>